<protein>
    <submittedName>
        <fullName evidence="1">Nuclear transport factor 2 family protein</fullName>
    </submittedName>
</protein>
<dbReference type="RefSeq" id="WP_313913848.1">
    <property type="nucleotide sequence ID" value="NZ_CP135076.1"/>
</dbReference>
<dbReference type="Gene3D" id="3.10.450.50">
    <property type="match status" value="1"/>
</dbReference>
<organism evidence="1 2">
    <name type="scientific">Stakelama saccharophila</name>
    <dbReference type="NCBI Taxonomy" id="3075605"/>
    <lineage>
        <taxon>Bacteria</taxon>
        <taxon>Pseudomonadati</taxon>
        <taxon>Pseudomonadota</taxon>
        <taxon>Alphaproteobacteria</taxon>
        <taxon>Sphingomonadales</taxon>
        <taxon>Sphingomonadaceae</taxon>
        <taxon>Stakelama</taxon>
    </lineage>
</organism>
<name>A0ABZ0B6S6_9SPHN</name>
<dbReference type="InterPro" id="IPR032710">
    <property type="entry name" value="NTF2-like_dom_sf"/>
</dbReference>
<gene>
    <name evidence="1" type="ORF">RPR59_10665</name>
</gene>
<dbReference type="EMBL" id="CP135076">
    <property type="protein sequence ID" value="WNO52917.1"/>
    <property type="molecule type" value="Genomic_DNA"/>
</dbReference>
<reference evidence="1 2" key="1">
    <citation type="submission" date="2023-09" db="EMBL/GenBank/DDBJ databases">
        <authorList>
            <person name="Rey-Velasco X."/>
        </authorList>
    </citation>
    <scope>NUCLEOTIDE SEQUENCE [LARGE SCALE GENOMIC DNA]</scope>
    <source>
        <strain evidence="1 2">W311</strain>
    </source>
</reference>
<evidence type="ECO:0000313" key="1">
    <source>
        <dbReference type="EMBL" id="WNO52917.1"/>
    </source>
</evidence>
<keyword evidence="2" id="KW-1185">Reference proteome</keyword>
<dbReference type="Pfam" id="PF12893">
    <property type="entry name" value="Lumazine_bd_2"/>
    <property type="match status" value="1"/>
</dbReference>
<accession>A0ABZ0B6S6</accession>
<evidence type="ECO:0000313" key="2">
    <source>
        <dbReference type="Proteomes" id="UP001302249"/>
    </source>
</evidence>
<dbReference type="InterPro" id="IPR039437">
    <property type="entry name" value="FrzH/put_lumazine-bd"/>
</dbReference>
<dbReference type="SUPFAM" id="SSF54427">
    <property type="entry name" value="NTF2-like"/>
    <property type="match status" value="1"/>
</dbReference>
<dbReference type="Proteomes" id="UP001302249">
    <property type="component" value="Chromosome"/>
</dbReference>
<proteinExistence type="predicted"/>
<sequence length="159" mass="16880">MPPILLLLAAQATPVPPLPPADPGPPPTPEVANVLAPINAMFAGLAAHDASAIRARLLPEGGATVAVEQPDGTRTIRHMGWDEFLAGIKPGDQRLEERLINPAVEVDGDIAMVWGPYVFTVDGAVSHCGVDHFDLVRKDGAWKVLNVTWSQRETGCPGQ</sequence>